<dbReference type="SUPFAM" id="SSF47413">
    <property type="entry name" value="lambda repressor-like DNA-binding domains"/>
    <property type="match status" value="1"/>
</dbReference>
<proteinExistence type="predicted"/>
<dbReference type="RefSeq" id="WP_351979173.1">
    <property type="nucleotide sequence ID" value="NZ_JBEPBX010000055.1"/>
</dbReference>
<dbReference type="Proteomes" id="UP001445472">
    <property type="component" value="Unassembled WGS sequence"/>
</dbReference>
<dbReference type="PROSITE" id="PS50943">
    <property type="entry name" value="HTH_CROC1"/>
    <property type="match status" value="1"/>
</dbReference>
<sequence>MPTTGTLPRRKLGQALSHLQRTSSVTVSEAAEQADLSPSYVSRILAGDRIPTWPVAHTLATIFGGRPAELRTLWEAAQGIAHPSRQTVDGAAQRLHAALRGLYLAAACPDLHALAQSTGLTPHEVRGVLDGEHIPDWATTSVLISRLAAQPATLRGR</sequence>
<evidence type="ECO:0000259" key="1">
    <source>
        <dbReference type="PROSITE" id="PS50943"/>
    </source>
</evidence>
<dbReference type="Gene3D" id="1.10.260.40">
    <property type="entry name" value="lambda repressor-like DNA-binding domains"/>
    <property type="match status" value="1"/>
</dbReference>
<dbReference type="Pfam" id="PF13560">
    <property type="entry name" value="HTH_31"/>
    <property type="match status" value="1"/>
</dbReference>
<reference evidence="2 3" key="1">
    <citation type="submission" date="2024-06" db="EMBL/GenBank/DDBJ databases">
        <title>The Natural Products Discovery Center: Release of the First 8490 Sequenced Strains for Exploring Actinobacteria Biosynthetic Diversity.</title>
        <authorList>
            <person name="Kalkreuter E."/>
            <person name="Kautsar S.A."/>
            <person name="Yang D."/>
            <person name="Bader C.D."/>
            <person name="Teijaro C.N."/>
            <person name="Fluegel L."/>
            <person name="Davis C.M."/>
            <person name="Simpson J.R."/>
            <person name="Lauterbach L."/>
            <person name="Steele A.D."/>
            <person name="Gui C."/>
            <person name="Meng S."/>
            <person name="Li G."/>
            <person name="Viehrig K."/>
            <person name="Ye F."/>
            <person name="Su P."/>
            <person name="Kiefer A.F."/>
            <person name="Nichols A."/>
            <person name="Cepeda A.J."/>
            <person name="Yan W."/>
            <person name="Fan B."/>
            <person name="Jiang Y."/>
            <person name="Adhikari A."/>
            <person name="Zheng C.-J."/>
            <person name="Schuster L."/>
            <person name="Cowan T.M."/>
            <person name="Smanski M.J."/>
            <person name="Chevrette M.G."/>
            <person name="De Carvalho L.P.S."/>
            <person name="Shen B."/>
        </authorList>
    </citation>
    <scope>NUCLEOTIDE SEQUENCE [LARGE SCALE GENOMIC DNA]</scope>
    <source>
        <strain evidence="2 3">NPDC000837</strain>
    </source>
</reference>
<keyword evidence="3" id="KW-1185">Reference proteome</keyword>
<dbReference type="CDD" id="cd00093">
    <property type="entry name" value="HTH_XRE"/>
    <property type="match status" value="1"/>
</dbReference>
<evidence type="ECO:0000313" key="2">
    <source>
        <dbReference type="EMBL" id="MER6618256.1"/>
    </source>
</evidence>
<protein>
    <submittedName>
        <fullName evidence="2">Helix-turn-helix transcriptional regulator</fullName>
    </submittedName>
</protein>
<evidence type="ECO:0000313" key="3">
    <source>
        <dbReference type="Proteomes" id="UP001445472"/>
    </source>
</evidence>
<feature type="domain" description="HTH cro/C1-type" evidence="1">
    <location>
        <begin position="26"/>
        <end position="70"/>
    </location>
</feature>
<dbReference type="InterPro" id="IPR001387">
    <property type="entry name" value="Cro/C1-type_HTH"/>
</dbReference>
<dbReference type="InterPro" id="IPR010982">
    <property type="entry name" value="Lambda_DNA-bd_dom_sf"/>
</dbReference>
<accession>A0ABV1V5E2</accession>
<gene>
    <name evidence="2" type="ORF">ABT276_34135</name>
</gene>
<dbReference type="SMART" id="SM00530">
    <property type="entry name" value="HTH_XRE"/>
    <property type="match status" value="1"/>
</dbReference>
<dbReference type="EMBL" id="JBEPBX010000055">
    <property type="protein sequence ID" value="MER6618256.1"/>
    <property type="molecule type" value="Genomic_DNA"/>
</dbReference>
<comment type="caution">
    <text evidence="2">The sequence shown here is derived from an EMBL/GenBank/DDBJ whole genome shotgun (WGS) entry which is preliminary data.</text>
</comment>
<organism evidence="2 3">
    <name type="scientific">Streptomyces xantholiticus</name>
    <dbReference type="NCBI Taxonomy" id="68285"/>
    <lineage>
        <taxon>Bacteria</taxon>
        <taxon>Bacillati</taxon>
        <taxon>Actinomycetota</taxon>
        <taxon>Actinomycetes</taxon>
        <taxon>Kitasatosporales</taxon>
        <taxon>Streptomycetaceae</taxon>
        <taxon>Streptomyces</taxon>
    </lineage>
</organism>
<name>A0ABV1V5E2_9ACTN</name>